<gene>
    <name evidence="1" type="ORF">L9F63_018108</name>
</gene>
<organism evidence="1 2">
    <name type="scientific">Diploptera punctata</name>
    <name type="common">Pacific beetle cockroach</name>
    <dbReference type="NCBI Taxonomy" id="6984"/>
    <lineage>
        <taxon>Eukaryota</taxon>
        <taxon>Metazoa</taxon>
        <taxon>Ecdysozoa</taxon>
        <taxon>Arthropoda</taxon>
        <taxon>Hexapoda</taxon>
        <taxon>Insecta</taxon>
        <taxon>Pterygota</taxon>
        <taxon>Neoptera</taxon>
        <taxon>Polyneoptera</taxon>
        <taxon>Dictyoptera</taxon>
        <taxon>Blattodea</taxon>
        <taxon>Blaberoidea</taxon>
        <taxon>Blaberidae</taxon>
        <taxon>Diplopterinae</taxon>
        <taxon>Diploptera</taxon>
    </lineage>
</organism>
<sequence>FVPQFKADTRGNDLWKNEKDTFVSSNENSTNFLSNNIPVAADLSLSDNAENYLQNFNKAPGGPGLSRPVVGSLYFTFTLIKSR</sequence>
<dbReference type="EMBL" id="JASPKZ010005674">
    <property type="protein sequence ID" value="KAJ9588526.1"/>
    <property type="molecule type" value="Genomic_DNA"/>
</dbReference>
<evidence type="ECO:0000313" key="2">
    <source>
        <dbReference type="Proteomes" id="UP001233999"/>
    </source>
</evidence>
<reference evidence="1" key="1">
    <citation type="journal article" date="2023" name="IScience">
        <title>Live-bearing cockroach genome reveals convergent evolutionary mechanisms linked to viviparity in insects and beyond.</title>
        <authorList>
            <person name="Fouks B."/>
            <person name="Harrison M.C."/>
            <person name="Mikhailova A.A."/>
            <person name="Marchal E."/>
            <person name="English S."/>
            <person name="Carruthers M."/>
            <person name="Jennings E.C."/>
            <person name="Chiamaka E.L."/>
            <person name="Frigard R.A."/>
            <person name="Pippel M."/>
            <person name="Attardo G.M."/>
            <person name="Benoit J.B."/>
            <person name="Bornberg-Bauer E."/>
            <person name="Tobe S.S."/>
        </authorList>
    </citation>
    <scope>NUCLEOTIDE SEQUENCE</scope>
    <source>
        <strain evidence="1">Stay&amp;Tobe</strain>
    </source>
</reference>
<proteinExistence type="predicted"/>
<keyword evidence="2" id="KW-1185">Reference proteome</keyword>
<accession>A0AAD7ZY32</accession>
<comment type="caution">
    <text evidence="1">The sequence shown here is derived from an EMBL/GenBank/DDBJ whole genome shotgun (WGS) entry which is preliminary data.</text>
</comment>
<protein>
    <submittedName>
        <fullName evidence="1">Uncharacterized protein</fullName>
    </submittedName>
</protein>
<dbReference type="Proteomes" id="UP001233999">
    <property type="component" value="Unassembled WGS sequence"/>
</dbReference>
<evidence type="ECO:0000313" key="1">
    <source>
        <dbReference type="EMBL" id="KAJ9588526.1"/>
    </source>
</evidence>
<feature type="non-terminal residue" evidence="1">
    <location>
        <position position="1"/>
    </location>
</feature>
<feature type="non-terminal residue" evidence="1">
    <location>
        <position position="83"/>
    </location>
</feature>
<name>A0AAD7ZY32_DIPPU</name>
<reference evidence="1" key="2">
    <citation type="submission" date="2023-05" db="EMBL/GenBank/DDBJ databases">
        <authorList>
            <person name="Fouks B."/>
        </authorList>
    </citation>
    <scope>NUCLEOTIDE SEQUENCE</scope>
    <source>
        <strain evidence="1">Stay&amp;Tobe</strain>
        <tissue evidence="1">Testes</tissue>
    </source>
</reference>
<dbReference type="AlphaFoldDB" id="A0AAD7ZY32"/>